<evidence type="ECO:0000256" key="1">
    <source>
        <dbReference type="ARBA" id="ARBA00004561"/>
    </source>
</evidence>
<comment type="caution">
    <text evidence="9">The sequence shown here is derived from an EMBL/GenBank/DDBJ whole genome shotgun (WGS) entry which is preliminary data.</text>
</comment>
<dbReference type="InterPro" id="IPR008707">
    <property type="entry name" value="B-propeller_PilY1"/>
</dbReference>
<dbReference type="SUPFAM" id="SSF50998">
    <property type="entry name" value="Quinoprotein alcohol dehydrogenase-like"/>
    <property type="match status" value="1"/>
</dbReference>
<comment type="subcellular location">
    <subcellularLocation>
        <location evidence="1">Fimbrium</location>
    </subcellularLocation>
</comment>
<dbReference type="Gene3D" id="2.130.10.10">
    <property type="entry name" value="YVTN repeat-like/Quinoprotein amine dehydrogenase"/>
    <property type="match status" value="1"/>
</dbReference>
<feature type="signal peptide" evidence="7">
    <location>
        <begin position="1"/>
        <end position="19"/>
    </location>
</feature>
<dbReference type="RefSeq" id="WP_229433760.1">
    <property type="nucleotide sequence ID" value="NZ_JAJHPV010000020.1"/>
</dbReference>
<feature type="domain" description="PilY1 beta-propeller" evidence="8">
    <location>
        <begin position="679"/>
        <end position="1020"/>
    </location>
</feature>
<gene>
    <name evidence="9" type="ORF">LMJ30_17740</name>
</gene>
<dbReference type="EMBL" id="JAJHPV010000020">
    <property type="protein sequence ID" value="MCC6072781.1"/>
    <property type="molecule type" value="Genomic_DNA"/>
</dbReference>
<evidence type="ECO:0000256" key="4">
    <source>
        <dbReference type="ARBA" id="ARBA00022723"/>
    </source>
</evidence>
<dbReference type="Proteomes" id="UP001198701">
    <property type="component" value="Unassembled WGS sequence"/>
</dbReference>
<organism evidence="9 10">
    <name type="scientific">Massilia agrisoli</name>
    <dbReference type="NCBI Taxonomy" id="2892444"/>
    <lineage>
        <taxon>Bacteria</taxon>
        <taxon>Pseudomonadati</taxon>
        <taxon>Pseudomonadota</taxon>
        <taxon>Betaproteobacteria</taxon>
        <taxon>Burkholderiales</taxon>
        <taxon>Oxalobacteraceae</taxon>
        <taxon>Telluria group</taxon>
        <taxon>Massilia</taxon>
    </lineage>
</organism>
<feature type="chain" id="PRO_5045129621" description="PilY1 beta-propeller domain-containing protein" evidence="7">
    <location>
        <begin position="20"/>
        <end position="1202"/>
    </location>
</feature>
<dbReference type="InterPro" id="IPR011047">
    <property type="entry name" value="Quinoprotein_ADH-like_sf"/>
</dbReference>
<evidence type="ECO:0000256" key="7">
    <source>
        <dbReference type="SAM" id="SignalP"/>
    </source>
</evidence>
<evidence type="ECO:0000256" key="6">
    <source>
        <dbReference type="ARBA" id="ARBA00023263"/>
    </source>
</evidence>
<reference evidence="9 10" key="1">
    <citation type="submission" date="2021-11" db="EMBL/GenBank/DDBJ databases">
        <authorList>
            <person name="Huq M.A."/>
        </authorList>
    </citation>
    <scope>NUCLEOTIDE SEQUENCE [LARGE SCALE GENOMIC DNA]</scope>
    <source>
        <strain evidence="9 10">MAHUQ-52</strain>
    </source>
</reference>
<keyword evidence="3" id="KW-1029">Fimbrium biogenesis</keyword>
<sequence length="1202" mass="127252">MKLAVFTAAAVLCALAARAAPPLLDIPDGQLGLPGSRVAPNLLLHLSLTGADAGSAYRDDYSAATEYGGYFNPRMCYSYPYKTKAGVKEPDLGEQSGYFSIMKMADTNRLCGGDSFSGSLLNWASMSRLDLLRLALTGGDRVVDTKDLTVLQRALIPSFGADFPAKPIKQANAVTPFGAATIYVLSCRNRMLFSETATGLKCDKPPDKHLGEFNARVKVCDKADSESRPLLCAAYKGGFKPEGAIHANADLMRMGAMGYLAELAGDDANFYGGALRAPLKFVGHPKTGALRPEWNPVTGVLEADPDKAGGATSGLINFVNLSGRSGTYKTADPGAELFYEGLRYLQGRAPTPGTGDAVEDDSLAVWNTRVDPVTASCQRSMAAVIGHSSFVRDRYVPGNASAYLGDAARAPDVFSGSLDVTQATRRVGQLESRDLAHDGPDGAGSFYLTGAAYWAHTNPFRPDSDVLLDTLSLELDAPVEPGKSPLYLAAKYGSFLDRNRDKNPMVTTEGQPADSEWNIDGSATGYFSGGDPHAIDLAVRELFAAARHPRGAVSGKAVSNGRYVIQASYDRQQSSGTLRRYDMSLASDGKVNAGAVPLWDAAQEMPAADSRKIYTSVRDAQGGTKTIEFTWTLLPTAQRALFEQAGDGLGEARVDFLRGDRTRESGQAGGLFRRRATVLGDIVHSAPALVGGPSVSVQGTGYVQFHASASKRRSAVYAGANDGMLHAFDANTGAELFAYVPAALHPELHRLSQPGYMHRPYVDASPGFGEARVGGSWRTILASGMGMGARGVFALDVTNPASFDTGLGALWEFTEKDDAAMGHVRSAPAIAKLRVGMKDLAPQYRYFVVVASGLNNYEADDGANAARGALFLLALDKPVSEPWAQGVNYYKLMTPKSESEVPRALAAPAFALAADGSIRYAYAGDLQGNVWRFDFTGKPPWPKAVGPGKDGEPLFVARDGSGNRQPIVHAPRVVFAPGGGYLVLVATGRLLEAADLDPAGYAVQSFYALRDSAQKSPVVISGRSELAARSASGNGPYVINGDALRFEGSGARKGWYLDFPNGRTEGERSSGTALLVSGALIFDTLAPGASICAPMVTRTYVVDALTGLAYASSGASEIGQVTGDVVEQGAWLSPPLLVDMGMVAGQRSATGAAVANHTVNIVRMRGDGKPPLSLPITVKAPSGRLSWREVANWQELHEAAKK</sequence>
<name>A0ABS8IXS2_9BURK</name>
<evidence type="ECO:0000256" key="5">
    <source>
        <dbReference type="ARBA" id="ARBA00022837"/>
    </source>
</evidence>
<keyword evidence="6" id="KW-0281">Fimbrium</keyword>
<evidence type="ECO:0000259" key="8">
    <source>
        <dbReference type="Pfam" id="PF05567"/>
    </source>
</evidence>
<evidence type="ECO:0000313" key="10">
    <source>
        <dbReference type="Proteomes" id="UP001198701"/>
    </source>
</evidence>
<dbReference type="Pfam" id="PF05567">
    <property type="entry name" value="T4P_PilY1"/>
    <property type="match status" value="1"/>
</dbReference>
<keyword evidence="7" id="KW-0732">Signal</keyword>
<proteinExistence type="inferred from homology"/>
<evidence type="ECO:0000256" key="3">
    <source>
        <dbReference type="ARBA" id="ARBA00022558"/>
    </source>
</evidence>
<keyword evidence="10" id="KW-1185">Reference proteome</keyword>
<evidence type="ECO:0000313" key="9">
    <source>
        <dbReference type="EMBL" id="MCC6072781.1"/>
    </source>
</evidence>
<keyword evidence="5" id="KW-0106">Calcium</keyword>
<dbReference type="InterPro" id="IPR015943">
    <property type="entry name" value="WD40/YVTN_repeat-like_dom_sf"/>
</dbReference>
<keyword evidence="4" id="KW-0479">Metal-binding</keyword>
<evidence type="ECO:0000256" key="2">
    <source>
        <dbReference type="ARBA" id="ARBA00008387"/>
    </source>
</evidence>
<protein>
    <recommendedName>
        <fullName evidence="8">PilY1 beta-propeller domain-containing protein</fullName>
    </recommendedName>
</protein>
<comment type="similarity">
    <text evidence="2">Belongs to the PilY1 family.</text>
</comment>
<accession>A0ABS8IXS2</accession>